<feature type="compositionally biased region" description="Low complexity" evidence="1">
    <location>
        <begin position="43"/>
        <end position="55"/>
    </location>
</feature>
<feature type="compositionally biased region" description="Basic residues" evidence="1">
    <location>
        <begin position="87"/>
        <end position="98"/>
    </location>
</feature>
<reference evidence="2" key="2">
    <citation type="journal article" date="2015" name="Data Brief">
        <title>Shoot transcriptome of the giant reed, Arundo donax.</title>
        <authorList>
            <person name="Barrero R.A."/>
            <person name="Guerrero F.D."/>
            <person name="Moolhuijzen P."/>
            <person name="Goolsby J.A."/>
            <person name="Tidwell J."/>
            <person name="Bellgard S.E."/>
            <person name="Bellgard M.I."/>
        </authorList>
    </citation>
    <scope>NUCLEOTIDE SEQUENCE</scope>
    <source>
        <tissue evidence="2">Shoot tissue taken approximately 20 cm above the soil surface</tissue>
    </source>
</reference>
<accession>A0A0A9FBY2</accession>
<dbReference type="EMBL" id="GBRH01192118">
    <property type="protein sequence ID" value="JAE05778.1"/>
    <property type="molecule type" value="Transcribed_RNA"/>
</dbReference>
<name>A0A0A9FBY2_ARUDO</name>
<feature type="compositionally biased region" description="Basic residues" evidence="1">
    <location>
        <begin position="1"/>
        <end position="28"/>
    </location>
</feature>
<proteinExistence type="predicted"/>
<feature type="compositionally biased region" description="Low complexity" evidence="1">
    <location>
        <begin position="75"/>
        <end position="86"/>
    </location>
</feature>
<protein>
    <submittedName>
        <fullName evidence="2">Uncharacterized protein</fullName>
    </submittedName>
</protein>
<evidence type="ECO:0000313" key="2">
    <source>
        <dbReference type="EMBL" id="JAE05778.1"/>
    </source>
</evidence>
<sequence>MACRRRGRAWTRARRRRRCTARRGRRPSARTAPPRCLPRGTPAARGRACLPAAAAVRRRNWKPKRWSWRRRPSWRGRQAGGAAKPGAGRRRRRRRMGRRGGSGRGGAARRRRGA</sequence>
<organism evidence="2">
    <name type="scientific">Arundo donax</name>
    <name type="common">Giant reed</name>
    <name type="synonym">Donax arundinaceus</name>
    <dbReference type="NCBI Taxonomy" id="35708"/>
    <lineage>
        <taxon>Eukaryota</taxon>
        <taxon>Viridiplantae</taxon>
        <taxon>Streptophyta</taxon>
        <taxon>Embryophyta</taxon>
        <taxon>Tracheophyta</taxon>
        <taxon>Spermatophyta</taxon>
        <taxon>Magnoliopsida</taxon>
        <taxon>Liliopsida</taxon>
        <taxon>Poales</taxon>
        <taxon>Poaceae</taxon>
        <taxon>PACMAD clade</taxon>
        <taxon>Arundinoideae</taxon>
        <taxon>Arundineae</taxon>
        <taxon>Arundo</taxon>
    </lineage>
</organism>
<reference evidence="2" key="1">
    <citation type="submission" date="2014-09" db="EMBL/GenBank/DDBJ databases">
        <authorList>
            <person name="Magalhaes I.L.F."/>
            <person name="Oliveira U."/>
            <person name="Santos F.R."/>
            <person name="Vidigal T.H.D.A."/>
            <person name="Brescovit A.D."/>
            <person name="Santos A.J."/>
        </authorList>
    </citation>
    <scope>NUCLEOTIDE SEQUENCE</scope>
    <source>
        <tissue evidence="2">Shoot tissue taken approximately 20 cm above the soil surface</tissue>
    </source>
</reference>
<evidence type="ECO:0000256" key="1">
    <source>
        <dbReference type="SAM" id="MobiDB-lite"/>
    </source>
</evidence>
<feature type="compositionally biased region" description="Basic residues" evidence="1">
    <location>
        <begin position="56"/>
        <end position="74"/>
    </location>
</feature>
<feature type="region of interest" description="Disordered" evidence="1">
    <location>
        <begin position="1"/>
        <end position="114"/>
    </location>
</feature>
<dbReference type="AlphaFoldDB" id="A0A0A9FBY2"/>